<feature type="compositionally biased region" description="Low complexity" evidence="1">
    <location>
        <begin position="71"/>
        <end position="83"/>
    </location>
</feature>
<feature type="region of interest" description="Disordered" evidence="1">
    <location>
        <begin position="47"/>
        <end position="83"/>
    </location>
</feature>
<gene>
    <name evidence="2" type="ORF">O181_040330</name>
</gene>
<sequence length="83" mass="9041">MGLFEFGIACHSSGLTGSFGWWLVCRMECGAELHPSVALRPIAIDDPVAHARTRTRPDGDDKERHLDQDDSSSPPSDSVFSPT</sequence>
<proteinExistence type="predicted"/>
<dbReference type="AlphaFoldDB" id="A0A9Q3DGI9"/>
<protein>
    <submittedName>
        <fullName evidence="2">Uncharacterized protein</fullName>
    </submittedName>
</protein>
<dbReference type="EMBL" id="AVOT02015911">
    <property type="protein sequence ID" value="MBW0500615.1"/>
    <property type="molecule type" value="Genomic_DNA"/>
</dbReference>
<evidence type="ECO:0000313" key="3">
    <source>
        <dbReference type="Proteomes" id="UP000765509"/>
    </source>
</evidence>
<evidence type="ECO:0000313" key="2">
    <source>
        <dbReference type="EMBL" id="MBW0500615.1"/>
    </source>
</evidence>
<keyword evidence="3" id="KW-1185">Reference proteome</keyword>
<organism evidence="2 3">
    <name type="scientific">Austropuccinia psidii MF-1</name>
    <dbReference type="NCBI Taxonomy" id="1389203"/>
    <lineage>
        <taxon>Eukaryota</taxon>
        <taxon>Fungi</taxon>
        <taxon>Dikarya</taxon>
        <taxon>Basidiomycota</taxon>
        <taxon>Pucciniomycotina</taxon>
        <taxon>Pucciniomycetes</taxon>
        <taxon>Pucciniales</taxon>
        <taxon>Sphaerophragmiaceae</taxon>
        <taxon>Austropuccinia</taxon>
    </lineage>
</organism>
<evidence type="ECO:0000256" key="1">
    <source>
        <dbReference type="SAM" id="MobiDB-lite"/>
    </source>
</evidence>
<accession>A0A9Q3DGI9</accession>
<comment type="caution">
    <text evidence="2">The sequence shown here is derived from an EMBL/GenBank/DDBJ whole genome shotgun (WGS) entry which is preliminary data.</text>
</comment>
<reference evidence="2" key="1">
    <citation type="submission" date="2021-03" db="EMBL/GenBank/DDBJ databases">
        <title>Draft genome sequence of rust myrtle Austropuccinia psidii MF-1, a brazilian biotype.</title>
        <authorList>
            <person name="Quecine M.C."/>
            <person name="Pachon D.M.R."/>
            <person name="Bonatelli M.L."/>
            <person name="Correr F.H."/>
            <person name="Franceschini L.M."/>
            <person name="Leite T.F."/>
            <person name="Margarido G.R.A."/>
            <person name="Almeida C.A."/>
            <person name="Ferrarezi J.A."/>
            <person name="Labate C.A."/>
        </authorList>
    </citation>
    <scope>NUCLEOTIDE SEQUENCE</scope>
    <source>
        <strain evidence="2">MF-1</strain>
    </source>
</reference>
<name>A0A9Q3DGI9_9BASI</name>
<feature type="compositionally biased region" description="Basic and acidic residues" evidence="1">
    <location>
        <begin position="55"/>
        <end position="68"/>
    </location>
</feature>
<dbReference type="Proteomes" id="UP000765509">
    <property type="component" value="Unassembled WGS sequence"/>
</dbReference>